<keyword evidence="3" id="KW-1185">Reference proteome</keyword>
<feature type="compositionally biased region" description="Polar residues" evidence="1">
    <location>
        <begin position="140"/>
        <end position="155"/>
    </location>
</feature>
<feature type="region of interest" description="Disordered" evidence="1">
    <location>
        <begin position="78"/>
        <end position="102"/>
    </location>
</feature>
<dbReference type="HOGENOM" id="CLU_334621_0_0_1"/>
<feature type="compositionally biased region" description="Polar residues" evidence="1">
    <location>
        <begin position="295"/>
        <end position="305"/>
    </location>
</feature>
<proteinExistence type="predicted"/>
<dbReference type="OrthoDB" id="2649166at2759"/>
<organism evidence="2 3">
    <name type="scientific">Botryobasidium botryosum (strain FD-172 SS1)</name>
    <dbReference type="NCBI Taxonomy" id="930990"/>
    <lineage>
        <taxon>Eukaryota</taxon>
        <taxon>Fungi</taxon>
        <taxon>Dikarya</taxon>
        <taxon>Basidiomycota</taxon>
        <taxon>Agaricomycotina</taxon>
        <taxon>Agaricomycetes</taxon>
        <taxon>Cantharellales</taxon>
        <taxon>Botryobasidiaceae</taxon>
        <taxon>Botryobasidium</taxon>
    </lineage>
</organism>
<evidence type="ECO:0000313" key="2">
    <source>
        <dbReference type="EMBL" id="KDQ20375.1"/>
    </source>
</evidence>
<feature type="region of interest" description="Disordered" evidence="1">
    <location>
        <begin position="713"/>
        <end position="756"/>
    </location>
</feature>
<evidence type="ECO:0000256" key="1">
    <source>
        <dbReference type="SAM" id="MobiDB-lite"/>
    </source>
</evidence>
<feature type="region of interest" description="Disordered" evidence="1">
    <location>
        <begin position="577"/>
        <end position="638"/>
    </location>
</feature>
<protein>
    <submittedName>
        <fullName evidence="2">Uncharacterized protein</fullName>
    </submittedName>
</protein>
<feature type="compositionally biased region" description="Basic and acidic residues" evidence="1">
    <location>
        <begin position="415"/>
        <end position="424"/>
    </location>
</feature>
<feature type="region of interest" description="Disordered" evidence="1">
    <location>
        <begin position="292"/>
        <end position="377"/>
    </location>
</feature>
<feature type="compositionally biased region" description="Polar residues" evidence="1">
    <location>
        <begin position="716"/>
        <end position="749"/>
    </location>
</feature>
<sequence>MGRPIHSLTERITQEYPEPRAAHVCTFSPCSDVSCPHSGNSSVEAESSTSATSTALVQEEAVNPISVGQISLSEPPSLVPVLHPRASSTPEEPLGNSSTLSPLPASSLLQNITQEVGQITEQAARIRDRIRSMRGVPPASHTNSATATAPHSSESPPIAIPPLVNPFDALPRGLSPDLGDMSSPLGAVWTDTSRALDAVQARLRAAIERVRAAAPENANERDPNQNVGPRHSAILLGMSMPPLTVGGRSESPDVNMGGEEGAPPPPLFDFYSPEELALARRWPHSSAFSFYGRRPSSTASQSQPPVDSLFSPRPGWRPAPWSTLAASRERDRDTTDASTSLARRVIARARSRRDENPSAPSQASSAATSQDRSHPPPLVLHRFNIVIPNPDSSEGRTYRIRRRLNADGEEHVHRIYMHDGEPVPDRTTPGPASDQPRSEGMAGVAPGGTRGEREPSTTIRIRHLAASTRGRPSAIPPLMPASTPPPATSATQRVAPASGAASPDPTTAETTFDSPASGGSLPWFLSSVSELQQSHNDMAGIFREGQSIMDNLITRRSGGFVSSSGVGGRRRRGWARIDANGEEIPTDEEEEATRNERATRARTARGRSSRNSLNSQLFSIFPPPPPQPASVPASRSTPESFDEILDRGFTNNFENYLQERIDFGPTPGSGGDSPFVFGVHGPARANFAAEARAAAMRASMSLFGDSPVAGGWRALPTSNNSTSGSQPGSNTNDGVYPQPTTVVSETMDGNGNEEDKGMAEEVHPQYWAPQANGNTGFFSPTIIRGQDAGFGWSTSSGRGSEVGRRGYVNPLPMPLDEMVRGSAGRTMRGSSSGLRSGTVRTRRFKRTGPLIGR</sequence>
<dbReference type="InParanoid" id="A0A067N0C4"/>
<feature type="compositionally biased region" description="Acidic residues" evidence="1">
    <location>
        <begin position="580"/>
        <end position="591"/>
    </location>
</feature>
<dbReference type="Proteomes" id="UP000027195">
    <property type="component" value="Unassembled WGS sequence"/>
</dbReference>
<gene>
    <name evidence="2" type="ORF">BOTBODRAFT_50484</name>
</gene>
<dbReference type="AlphaFoldDB" id="A0A067N0C4"/>
<feature type="compositionally biased region" description="Pro residues" evidence="1">
    <location>
        <begin position="474"/>
        <end position="487"/>
    </location>
</feature>
<dbReference type="EMBL" id="KL198017">
    <property type="protein sequence ID" value="KDQ20375.1"/>
    <property type="molecule type" value="Genomic_DNA"/>
</dbReference>
<reference evidence="3" key="1">
    <citation type="journal article" date="2014" name="Proc. Natl. Acad. Sci. U.S.A.">
        <title>Extensive sampling of basidiomycete genomes demonstrates inadequacy of the white-rot/brown-rot paradigm for wood decay fungi.</title>
        <authorList>
            <person name="Riley R."/>
            <person name="Salamov A.A."/>
            <person name="Brown D.W."/>
            <person name="Nagy L.G."/>
            <person name="Floudas D."/>
            <person name="Held B.W."/>
            <person name="Levasseur A."/>
            <person name="Lombard V."/>
            <person name="Morin E."/>
            <person name="Otillar R."/>
            <person name="Lindquist E.A."/>
            <person name="Sun H."/>
            <person name="LaButti K.M."/>
            <person name="Schmutz J."/>
            <person name="Jabbour D."/>
            <person name="Luo H."/>
            <person name="Baker S.E."/>
            <person name="Pisabarro A.G."/>
            <person name="Walton J.D."/>
            <person name="Blanchette R.A."/>
            <person name="Henrissat B."/>
            <person name="Martin F."/>
            <person name="Cullen D."/>
            <person name="Hibbett D.S."/>
            <person name="Grigoriev I.V."/>
        </authorList>
    </citation>
    <scope>NUCLEOTIDE SEQUENCE [LARGE SCALE GENOMIC DNA]</scope>
    <source>
        <strain evidence="3">FD-172 SS1</strain>
    </source>
</reference>
<feature type="region of interest" description="Disordered" evidence="1">
    <location>
        <begin position="134"/>
        <end position="164"/>
    </location>
</feature>
<name>A0A067N0C4_BOTB1</name>
<feature type="compositionally biased region" description="Low complexity" evidence="1">
    <location>
        <begin position="357"/>
        <end position="370"/>
    </location>
</feature>
<feature type="compositionally biased region" description="Polar residues" evidence="1">
    <location>
        <begin position="504"/>
        <end position="514"/>
    </location>
</feature>
<accession>A0A067N0C4</accession>
<feature type="region of interest" description="Disordered" evidence="1">
    <location>
        <begin position="245"/>
        <end position="266"/>
    </location>
</feature>
<evidence type="ECO:0000313" key="3">
    <source>
        <dbReference type="Proteomes" id="UP000027195"/>
    </source>
</evidence>
<feature type="region of interest" description="Disordered" evidence="1">
    <location>
        <begin position="415"/>
        <end position="515"/>
    </location>
</feature>